<dbReference type="OrthoDB" id="751203at2"/>
<evidence type="ECO:0000313" key="3">
    <source>
        <dbReference type="Proteomes" id="UP000294462"/>
    </source>
</evidence>
<organism evidence="2 3">
    <name type="scientific">Candidatus Erwinia haradaeae</name>
    <dbReference type="NCBI Taxonomy" id="1922217"/>
    <lineage>
        <taxon>Bacteria</taxon>
        <taxon>Pseudomonadati</taxon>
        <taxon>Pseudomonadota</taxon>
        <taxon>Gammaproteobacteria</taxon>
        <taxon>Enterobacterales</taxon>
        <taxon>Erwiniaceae</taxon>
        <taxon>Erwinia</taxon>
    </lineage>
</organism>
<dbReference type="Gene3D" id="3.40.50.720">
    <property type="entry name" value="NAD(P)-binding Rossmann-like Domain"/>
    <property type="match status" value="1"/>
</dbReference>
<dbReference type="PANTHER" id="PTHR48079:SF6">
    <property type="entry name" value="NAD(P)-BINDING DOMAIN-CONTAINING PROTEIN-RELATED"/>
    <property type="match status" value="1"/>
</dbReference>
<dbReference type="AlphaFoldDB" id="A0A451DLN4"/>
<dbReference type="Pfam" id="PF01370">
    <property type="entry name" value="Epimerase"/>
    <property type="match status" value="1"/>
</dbReference>
<gene>
    <name evidence="2" type="primary">yeeZ</name>
    <name evidence="2" type="ORF">ERCIPSTX3056_619</name>
</gene>
<dbReference type="RefSeq" id="WP_072666464.1">
    <property type="nucleotide sequence ID" value="NZ_LR217725.1"/>
</dbReference>
<dbReference type="InterPro" id="IPR051783">
    <property type="entry name" value="NAD(P)-dependent_oxidoreduct"/>
</dbReference>
<evidence type="ECO:0000259" key="1">
    <source>
        <dbReference type="Pfam" id="PF01370"/>
    </source>
</evidence>
<dbReference type="GO" id="GO:0005737">
    <property type="term" value="C:cytoplasm"/>
    <property type="evidence" value="ECO:0007669"/>
    <property type="project" value="TreeGrafter"/>
</dbReference>
<dbReference type="InterPro" id="IPR001509">
    <property type="entry name" value="Epimerase_deHydtase"/>
</dbReference>
<dbReference type="SUPFAM" id="SSF51735">
    <property type="entry name" value="NAD(P)-binding Rossmann-fold domains"/>
    <property type="match status" value="1"/>
</dbReference>
<dbReference type="Proteomes" id="UP000294462">
    <property type="component" value="Chromosome"/>
</dbReference>
<dbReference type="InterPro" id="IPR036291">
    <property type="entry name" value="NAD(P)-bd_dom_sf"/>
</dbReference>
<reference evidence="2 3" key="1">
    <citation type="submission" date="2019-02" db="EMBL/GenBank/DDBJ databases">
        <authorList>
            <person name="Manzano-Marin A."/>
            <person name="Manzano-Marin A."/>
        </authorList>
    </citation>
    <scope>NUCLEOTIDE SEQUENCE [LARGE SCALE GENOMIC DNA]</scope>
    <source>
        <strain evidence="2 3">ErCipseudotaxifoliae</strain>
    </source>
</reference>
<feature type="domain" description="NAD-dependent epimerase/dehydratase" evidence="1">
    <location>
        <begin position="10"/>
        <end position="216"/>
    </location>
</feature>
<dbReference type="GO" id="GO:0004029">
    <property type="term" value="F:aldehyde dehydrogenase (NAD+) activity"/>
    <property type="evidence" value="ECO:0007669"/>
    <property type="project" value="TreeGrafter"/>
</dbReference>
<keyword evidence="3" id="KW-1185">Reference proteome</keyword>
<protein>
    <submittedName>
        <fullName evidence="2">Protein YeeZ</fullName>
    </submittedName>
</protein>
<accession>A0A451DLN4</accession>
<proteinExistence type="predicted"/>
<sequence precursor="true">MKRVVIIGLGWLGLPLGVSLITKNWQVSGSKTTQDGVESVRTRGINGYVLKLTPKLICNKQDLKNLLSADAMVITLPATRTISSQTQISNYLVAIQTLVQTALNFPISRIIFTSSICVYEKSLLSINENATVKPHNVTGRILLEAENWLSCLKRVSVDILRLSGLVGPQRQPGTFLAGKTALKNGSHGVNLVHLDDVISAIILVLKKSSGGDIYNLSAPKHPARNKFYPQAAIQLGLTPPTFQVDDTREFGQIIDGSKICRDLGFSYRYPDPLYMIE</sequence>
<dbReference type="KEGG" id="ehd:ERCIPSTX3056_619"/>
<evidence type="ECO:0000313" key="2">
    <source>
        <dbReference type="EMBL" id="VFP87654.1"/>
    </source>
</evidence>
<dbReference type="PANTHER" id="PTHR48079">
    <property type="entry name" value="PROTEIN YEEZ"/>
    <property type="match status" value="1"/>
</dbReference>
<dbReference type="EMBL" id="LR217725">
    <property type="protein sequence ID" value="VFP87654.1"/>
    <property type="molecule type" value="Genomic_DNA"/>
</dbReference>
<name>A0A451DLN4_9GAMM</name>